<evidence type="ECO:0000313" key="2">
    <source>
        <dbReference type="Proteomes" id="UP001295794"/>
    </source>
</evidence>
<sequence length="77" mass="8362">MSRPRRCPEWAGGTGKVVILRLRALGRAGNVSFPTVTSNTRRICFLWAGPKTRPTFNAVSFPNSTLTLSGGHFVDTA</sequence>
<evidence type="ECO:0000313" key="1">
    <source>
        <dbReference type="EMBL" id="CAK5267873.1"/>
    </source>
</evidence>
<name>A0AAD2H4G4_9AGAR</name>
<protein>
    <submittedName>
        <fullName evidence="1">Uncharacterized protein</fullName>
    </submittedName>
</protein>
<gene>
    <name evidence="1" type="ORF">MYCIT1_LOCUS10753</name>
</gene>
<keyword evidence="2" id="KW-1185">Reference proteome</keyword>
<proteinExistence type="predicted"/>
<dbReference type="Proteomes" id="UP001295794">
    <property type="component" value="Unassembled WGS sequence"/>
</dbReference>
<reference evidence="1" key="1">
    <citation type="submission" date="2023-11" db="EMBL/GenBank/DDBJ databases">
        <authorList>
            <person name="De Vega J J."/>
            <person name="De Vega J J."/>
        </authorList>
    </citation>
    <scope>NUCLEOTIDE SEQUENCE</scope>
</reference>
<dbReference type="AlphaFoldDB" id="A0AAD2H4G4"/>
<dbReference type="EMBL" id="CAVNYO010000136">
    <property type="protein sequence ID" value="CAK5267873.1"/>
    <property type="molecule type" value="Genomic_DNA"/>
</dbReference>
<comment type="caution">
    <text evidence="1">The sequence shown here is derived from an EMBL/GenBank/DDBJ whole genome shotgun (WGS) entry which is preliminary data.</text>
</comment>
<organism evidence="1 2">
    <name type="scientific">Mycena citricolor</name>
    <dbReference type="NCBI Taxonomy" id="2018698"/>
    <lineage>
        <taxon>Eukaryota</taxon>
        <taxon>Fungi</taxon>
        <taxon>Dikarya</taxon>
        <taxon>Basidiomycota</taxon>
        <taxon>Agaricomycotina</taxon>
        <taxon>Agaricomycetes</taxon>
        <taxon>Agaricomycetidae</taxon>
        <taxon>Agaricales</taxon>
        <taxon>Marasmiineae</taxon>
        <taxon>Mycenaceae</taxon>
        <taxon>Mycena</taxon>
    </lineage>
</organism>
<accession>A0AAD2H4G4</accession>